<dbReference type="Pfam" id="PF13409">
    <property type="entry name" value="GST_N_2"/>
    <property type="match status" value="1"/>
</dbReference>
<dbReference type="Proteomes" id="UP000186559">
    <property type="component" value="Chromosome"/>
</dbReference>
<dbReference type="InterPro" id="IPR036282">
    <property type="entry name" value="Glutathione-S-Trfase_C_sf"/>
</dbReference>
<name>A0A1U7D601_9RHOB</name>
<feature type="region of interest" description="Disordered" evidence="1">
    <location>
        <begin position="1"/>
        <end position="28"/>
    </location>
</feature>
<evidence type="ECO:0000259" key="3">
    <source>
        <dbReference type="PROSITE" id="PS50405"/>
    </source>
</evidence>
<feature type="domain" description="GST C-terminal" evidence="3">
    <location>
        <begin position="135"/>
        <end position="259"/>
    </location>
</feature>
<dbReference type="CDD" id="cd03048">
    <property type="entry name" value="GST_N_Ure2p_like"/>
    <property type="match status" value="1"/>
</dbReference>
<dbReference type="SFLD" id="SFLDG00358">
    <property type="entry name" value="Main_(cytGST)"/>
    <property type="match status" value="1"/>
</dbReference>
<dbReference type="Gene3D" id="3.40.30.10">
    <property type="entry name" value="Glutaredoxin"/>
    <property type="match status" value="1"/>
</dbReference>
<dbReference type="GO" id="GO:0004364">
    <property type="term" value="F:glutathione transferase activity"/>
    <property type="evidence" value="ECO:0007669"/>
    <property type="project" value="UniProtKB-EC"/>
</dbReference>
<accession>A0A1U7D601</accession>
<dbReference type="PANTHER" id="PTHR44051">
    <property type="entry name" value="GLUTATHIONE S-TRANSFERASE-RELATED"/>
    <property type="match status" value="1"/>
</dbReference>
<dbReference type="SUPFAM" id="SSF52833">
    <property type="entry name" value="Thioredoxin-like"/>
    <property type="match status" value="1"/>
</dbReference>
<dbReference type="AlphaFoldDB" id="A0A1U7D601"/>
<gene>
    <name evidence="4" type="ORF">Ga0080559_TMP2699</name>
</gene>
<dbReference type="SUPFAM" id="SSF47616">
    <property type="entry name" value="GST C-terminal domain-like"/>
    <property type="match status" value="1"/>
</dbReference>
<dbReference type="SFLD" id="SFLDS00019">
    <property type="entry name" value="Glutathione_Transferase_(cytos"/>
    <property type="match status" value="1"/>
</dbReference>
<dbReference type="PROSITE" id="PS50405">
    <property type="entry name" value="GST_CTER"/>
    <property type="match status" value="1"/>
</dbReference>
<dbReference type="PANTHER" id="PTHR44051:SF19">
    <property type="entry name" value="DISULFIDE-BOND OXIDOREDUCTASE YFCG"/>
    <property type="match status" value="1"/>
</dbReference>
<keyword evidence="5" id="KW-1185">Reference proteome</keyword>
<dbReference type="PROSITE" id="PS50404">
    <property type="entry name" value="GST_NTER"/>
    <property type="match status" value="1"/>
</dbReference>
<evidence type="ECO:0000313" key="5">
    <source>
        <dbReference type="Proteomes" id="UP000186559"/>
    </source>
</evidence>
<dbReference type="Gene3D" id="1.20.1050.10">
    <property type="match status" value="1"/>
</dbReference>
<dbReference type="InterPro" id="IPR036249">
    <property type="entry name" value="Thioredoxin-like_sf"/>
</dbReference>
<keyword evidence="4" id="KW-0808">Transferase</keyword>
<dbReference type="SFLD" id="SFLDG01151">
    <property type="entry name" value="Main.2:_Nu-like"/>
    <property type="match status" value="1"/>
</dbReference>
<evidence type="ECO:0000256" key="1">
    <source>
        <dbReference type="SAM" id="MobiDB-lite"/>
    </source>
</evidence>
<sequence length="259" mass="28550">MFHKPGADGTGKMADRGPDTTISGERNVTDLSQFPITARWPAAHPDRIQLYSYPTPNGVKAAIALEEMALPYEAHTVPLGDEYVKSAAFTSLNPNGKIPAIIDPDGPDGTPFGLFESGAILLYLAEKSGRFLGETARERHEIQQWLMFQMGGTGPMFGQLGFFYKLGGAEIEDPRPRNRYINEARRLLGVVETALDGRDWIAGSYSVADMALAPWLRALDFYGAREVTGWHDHPNCVAYLERFLERPAVRTGLEIPPTA</sequence>
<dbReference type="EMBL" id="CP014796">
    <property type="protein sequence ID" value="APX23495.1"/>
    <property type="molecule type" value="Genomic_DNA"/>
</dbReference>
<dbReference type="STRING" id="1229727.Ga0080559_TMP2699"/>
<feature type="domain" description="GST N-terminal" evidence="2">
    <location>
        <begin position="45"/>
        <end position="132"/>
    </location>
</feature>
<proteinExistence type="predicted"/>
<dbReference type="Pfam" id="PF13410">
    <property type="entry name" value="GST_C_2"/>
    <property type="match status" value="1"/>
</dbReference>
<dbReference type="CDD" id="cd03178">
    <property type="entry name" value="GST_C_Ure2p_like"/>
    <property type="match status" value="1"/>
</dbReference>
<protein>
    <submittedName>
        <fullName evidence="4">Glutathione S-transferase</fullName>
        <ecNumber evidence="4">2.5.1.18</ecNumber>
    </submittedName>
</protein>
<dbReference type="InterPro" id="IPR010987">
    <property type="entry name" value="Glutathione-S-Trfase_C-like"/>
</dbReference>
<dbReference type="InterPro" id="IPR004045">
    <property type="entry name" value="Glutathione_S-Trfase_N"/>
</dbReference>
<dbReference type="EC" id="2.5.1.18" evidence="4"/>
<organism evidence="4 5">
    <name type="scientific">Salipiger profundus</name>
    <dbReference type="NCBI Taxonomy" id="1229727"/>
    <lineage>
        <taxon>Bacteria</taxon>
        <taxon>Pseudomonadati</taxon>
        <taxon>Pseudomonadota</taxon>
        <taxon>Alphaproteobacteria</taxon>
        <taxon>Rhodobacterales</taxon>
        <taxon>Roseobacteraceae</taxon>
        <taxon>Salipiger</taxon>
    </lineage>
</organism>
<reference evidence="4 5" key="1">
    <citation type="submission" date="2016-03" db="EMBL/GenBank/DDBJ databases">
        <title>Deep-sea bacteria in the southern Pacific.</title>
        <authorList>
            <person name="Tang K."/>
        </authorList>
    </citation>
    <scope>NUCLEOTIDE SEQUENCE [LARGE SCALE GENOMIC DNA]</scope>
    <source>
        <strain evidence="4 5">JLT2016</strain>
    </source>
</reference>
<dbReference type="InterPro" id="IPR040079">
    <property type="entry name" value="Glutathione_S-Trfase"/>
</dbReference>
<evidence type="ECO:0000313" key="4">
    <source>
        <dbReference type="EMBL" id="APX23495.1"/>
    </source>
</evidence>
<evidence type="ECO:0000259" key="2">
    <source>
        <dbReference type="PROSITE" id="PS50404"/>
    </source>
</evidence>
<dbReference type="KEGG" id="tpro:Ga0080559_TMP2699"/>